<evidence type="ECO:0000259" key="1">
    <source>
        <dbReference type="Pfam" id="PF01841"/>
    </source>
</evidence>
<comment type="caution">
    <text evidence="2">The sequence shown here is derived from an EMBL/GenBank/DDBJ whole genome shotgun (WGS) entry which is preliminary data.</text>
</comment>
<dbReference type="Gene3D" id="2.60.120.1130">
    <property type="match status" value="1"/>
</dbReference>
<dbReference type="EMBL" id="JABRWQ010000003">
    <property type="protein sequence ID" value="NRD23260.1"/>
    <property type="molecule type" value="Genomic_DNA"/>
</dbReference>
<name>A0ABX2E4L7_9FLAO</name>
<keyword evidence="3" id="KW-1185">Reference proteome</keyword>
<organism evidence="2 3">
    <name type="scientific">Winogradskyella litoriviva</name>
    <dbReference type="NCBI Taxonomy" id="1220182"/>
    <lineage>
        <taxon>Bacteria</taxon>
        <taxon>Pseudomonadati</taxon>
        <taxon>Bacteroidota</taxon>
        <taxon>Flavobacteriia</taxon>
        <taxon>Flavobacteriales</taxon>
        <taxon>Flavobacteriaceae</taxon>
        <taxon>Winogradskyella</taxon>
    </lineage>
</organism>
<dbReference type="Pfam" id="PF01841">
    <property type="entry name" value="Transglut_core"/>
    <property type="match status" value="1"/>
</dbReference>
<gene>
    <name evidence="2" type="ORF">HNV10_08405</name>
</gene>
<dbReference type="Gene3D" id="3.10.620.30">
    <property type="match status" value="1"/>
</dbReference>
<dbReference type="InterPro" id="IPR002931">
    <property type="entry name" value="Transglutaminase-like"/>
</dbReference>
<evidence type="ECO:0000313" key="3">
    <source>
        <dbReference type="Proteomes" id="UP000805085"/>
    </source>
</evidence>
<evidence type="ECO:0000313" key="2">
    <source>
        <dbReference type="EMBL" id="NRD23260.1"/>
    </source>
</evidence>
<proteinExistence type="predicted"/>
<accession>A0ABX2E4L7</accession>
<protein>
    <submittedName>
        <fullName evidence="2">DUF3857 domain-containing protein</fullName>
    </submittedName>
</protein>
<dbReference type="Gene3D" id="2.60.40.3140">
    <property type="match status" value="1"/>
</dbReference>
<feature type="domain" description="Transglutaminase-like" evidence="1">
    <location>
        <begin position="331"/>
        <end position="404"/>
    </location>
</feature>
<dbReference type="RefSeq" id="WP_173300890.1">
    <property type="nucleotide sequence ID" value="NZ_JABRWQ010000003.1"/>
</dbReference>
<dbReference type="Proteomes" id="UP000805085">
    <property type="component" value="Unassembled WGS sequence"/>
</dbReference>
<sequence>MKHFLNTIILAVICLNSINSQNYKFGEVSKLELQEKIYPMDSSANAAILYRNENVSFEYSQNNGFTQVKEVIMRIKIYNKEGLDWAKEKIYLYKGNSGSDQTVKGIKGFSYNLENGKIEKVKLKNEGIFTEKATDLYSICSFALPNVKAGSIIEYRYIKRSPFIEIDDVELQFSIPVKKLDVKISTPQFYSFKKILNSKAFFIPNYTEKKEYKTANISQRVSNNTPTSGINQLGNGSTISQKKISYFDNVILMSEANIPSLTAESYSGSINNYKAKLSLELEARLSKEGIVEKSYATSWEKVSKTIYDSPNFGGQLVGFSIYKDDLDAVLADVTNDFLKAFLVENFVKSKVKWNGSYGKYAQNGIRSAYKEGKGNVADINLMVVSMLRSHGVNANPVLVSTRNNGIPLFPTREGFNYVICSVEKDNQMLLIDATEQNSSNNILPQRVLNWQGRLIYDNKESRWINLQPSKLSSESSMLNVTINEDLTLAGKVAKSLTDYLAYFYRDQYSNMSNEDHIKSLEKDKGDIEISELNIENVKNISEPIKVNYKYELSDGIDEVGDKLYITPLLFLATKENPFKLEDRFYPIDFVIPQSEKSMVNIMLPEGYTVESLPKSEGLEFKDSNVTFTYLIKQNGKYLQLKAQLDINNPLIQPNDYKEFKDFFSKIIEKQAEQIILIKS</sequence>
<reference evidence="2 3" key="1">
    <citation type="journal article" date="2015" name="Int. J. Syst. Evol. Microbiol.">
        <title>Winogradskyella litoriviva sp. nov., isolated from coastal seawater.</title>
        <authorList>
            <person name="Nedashkovskaya O.I."/>
            <person name="Kukhlevskiy A.D."/>
            <person name="Zhukova N.V."/>
            <person name="Kim S.J."/>
            <person name="Rhee S.K."/>
            <person name="Mikhailov V.V."/>
        </authorList>
    </citation>
    <scope>NUCLEOTIDE SEQUENCE [LARGE SCALE GENOMIC DNA]</scope>
    <source>
        <strain evidence="2 3">KMM6491</strain>
    </source>
</reference>